<protein>
    <submittedName>
        <fullName evidence="2">Uncharacterized protein</fullName>
    </submittedName>
</protein>
<name>A0A450TX09_9GAMM</name>
<reference evidence="2" key="1">
    <citation type="submission" date="2019-02" db="EMBL/GenBank/DDBJ databases">
        <authorList>
            <person name="Gruber-Vodicka R. H."/>
            <person name="Seah K. B. B."/>
        </authorList>
    </citation>
    <scope>NUCLEOTIDE SEQUENCE</scope>
    <source>
        <strain evidence="2">BECK_BZ131</strain>
    </source>
</reference>
<sequence length="649" mass="73695">MPFRDPGFVDLHRRFAPIGKDKEPNLEAGLHRGFESEKRPDWSDLLQHRRVVLLAEAASGKTWEFRHRAEKIAAEGKPAFFVRIEDLADDGFEQALYPEDADAFAAWRAGGMDEEAWFFLDSVDETRLNRKSPERAVRRFVRELGPDGAAQAHVYISCRVSDWKTREDRTTFEQLLPLPQLPKPPASASASTPEDSDAALLNPLFPPENETQQTQALQEEPKKPDSQELLVVQLVPLDEDQHRRLAEAWGIEDTDAFLGEIGRNGLDKLAERPGDMLDIAEYWKEHQRFAARAEMFEHGINRKLVERDKHRPDNEALSLEKARRGAERLAATLTLGKSFTLLAPGQEPDPDLASGAMDPAQILPEWTDAERNALLRRGVFAPATYGRLRFHHRETQEYLAARWLHGLLEKGAPIDAVWNLIFAERYGVETIVLSLRAVAAWLALWRDDIRDEIIRREPLVLLGESGDPGSLPLAAKEQLLMGYAERDKLGEIGDDSIDRRTLWMFADPGLADAIHRYWQVNDRGRFRLLLLRIVREGRIQACLDLAHEVVTDESNDTYSRIVALDALNACEDAEGLAKAARWLMVAERKWQYPETNKHMEFGKLIEYLRGIADSMEKTPYGPVRVRVFGLDASGDEKITPTRKSAMVRC</sequence>
<dbReference type="AlphaFoldDB" id="A0A450TX09"/>
<evidence type="ECO:0000313" key="2">
    <source>
        <dbReference type="EMBL" id="VFJ73736.1"/>
    </source>
</evidence>
<feature type="region of interest" description="Disordered" evidence="1">
    <location>
        <begin position="174"/>
        <end position="225"/>
    </location>
</feature>
<organism evidence="2">
    <name type="scientific">Candidatus Kentrum sp. FW</name>
    <dbReference type="NCBI Taxonomy" id="2126338"/>
    <lineage>
        <taxon>Bacteria</taxon>
        <taxon>Pseudomonadati</taxon>
        <taxon>Pseudomonadota</taxon>
        <taxon>Gammaproteobacteria</taxon>
        <taxon>Candidatus Kentrum</taxon>
    </lineage>
</organism>
<accession>A0A450TX09</accession>
<proteinExistence type="predicted"/>
<evidence type="ECO:0000256" key="1">
    <source>
        <dbReference type="SAM" id="MobiDB-lite"/>
    </source>
</evidence>
<gene>
    <name evidence="2" type="ORF">BECKFW1821C_GA0114237_10549</name>
</gene>
<dbReference type="EMBL" id="CAADFE010000054">
    <property type="protein sequence ID" value="VFJ73736.1"/>
    <property type="molecule type" value="Genomic_DNA"/>
</dbReference>